<gene>
    <name evidence="10" type="ORF">LWI28_013655</name>
</gene>
<feature type="repeat" description="WD" evidence="6">
    <location>
        <begin position="385"/>
        <end position="424"/>
    </location>
</feature>
<dbReference type="InterPro" id="IPR019775">
    <property type="entry name" value="WD40_repeat_CS"/>
</dbReference>
<dbReference type="InterPro" id="IPR036322">
    <property type="entry name" value="WD40_repeat_dom_sf"/>
</dbReference>
<dbReference type="Pfam" id="PF23754">
    <property type="entry name" value="Beta-prop_IP5PC_F"/>
    <property type="match status" value="1"/>
</dbReference>
<dbReference type="InterPro" id="IPR036855">
    <property type="entry name" value="Znf_CCCH_sf"/>
</dbReference>
<dbReference type="SMART" id="SM00356">
    <property type="entry name" value="ZnF_C3H1"/>
    <property type="match status" value="2"/>
</dbReference>
<dbReference type="PROSITE" id="PS50103">
    <property type="entry name" value="ZF_C3H1"/>
    <property type="match status" value="2"/>
</dbReference>
<dbReference type="GO" id="GO:0008270">
    <property type="term" value="F:zinc ion binding"/>
    <property type="evidence" value="ECO:0007669"/>
    <property type="project" value="UniProtKB-KW"/>
</dbReference>
<dbReference type="PRINTS" id="PR00320">
    <property type="entry name" value="GPROTEINBRPT"/>
</dbReference>
<keyword evidence="3" id="KW-0677">Repeat</keyword>
<reference evidence="10" key="1">
    <citation type="journal article" date="2022" name="Plant J.">
        <title>Strategies of tolerance reflected in two North American maple genomes.</title>
        <authorList>
            <person name="McEvoy S.L."/>
            <person name="Sezen U.U."/>
            <person name="Trouern-Trend A."/>
            <person name="McMahon S.M."/>
            <person name="Schaberg P.G."/>
            <person name="Yang J."/>
            <person name="Wegrzyn J.L."/>
            <person name="Swenson N.G."/>
        </authorList>
    </citation>
    <scope>NUCLEOTIDE SEQUENCE</scope>
    <source>
        <strain evidence="10">91603</strain>
    </source>
</reference>
<accession>A0AAD5NIN3</accession>
<dbReference type="InterPro" id="IPR056454">
    <property type="entry name" value="Beta-prop_IP5PC_F"/>
</dbReference>
<feature type="repeat" description="WD" evidence="6">
    <location>
        <begin position="425"/>
        <end position="454"/>
    </location>
</feature>
<evidence type="ECO:0000259" key="9">
    <source>
        <dbReference type="PROSITE" id="PS50103"/>
    </source>
</evidence>
<proteinExistence type="predicted"/>
<feature type="domain" description="C3H1-type" evidence="9">
    <location>
        <begin position="91"/>
        <end position="117"/>
    </location>
</feature>
<dbReference type="Gene3D" id="2.130.10.10">
    <property type="entry name" value="YVTN repeat-like/Quinoprotein amine dehydrogenase"/>
    <property type="match status" value="1"/>
</dbReference>
<dbReference type="PROSITE" id="PS50082">
    <property type="entry name" value="WD_REPEATS_2"/>
    <property type="match status" value="3"/>
</dbReference>
<feature type="zinc finger region" description="C3H1-type" evidence="7">
    <location>
        <begin position="91"/>
        <end position="117"/>
    </location>
</feature>
<evidence type="ECO:0000313" key="11">
    <source>
        <dbReference type="Proteomes" id="UP001064489"/>
    </source>
</evidence>
<feature type="domain" description="C3H1-type" evidence="9">
    <location>
        <begin position="223"/>
        <end position="250"/>
    </location>
</feature>
<evidence type="ECO:0000256" key="6">
    <source>
        <dbReference type="PROSITE-ProRule" id="PRU00221"/>
    </source>
</evidence>
<feature type="region of interest" description="Disordered" evidence="8">
    <location>
        <begin position="152"/>
        <end position="183"/>
    </location>
</feature>
<evidence type="ECO:0000256" key="3">
    <source>
        <dbReference type="ARBA" id="ARBA00022737"/>
    </source>
</evidence>
<evidence type="ECO:0000256" key="7">
    <source>
        <dbReference type="PROSITE-ProRule" id="PRU00723"/>
    </source>
</evidence>
<feature type="repeat" description="WD" evidence="6">
    <location>
        <begin position="261"/>
        <end position="302"/>
    </location>
</feature>
<dbReference type="InterPro" id="IPR001680">
    <property type="entry name" value="WD40_rpt"/>
</dbReference>
<dbReference type="InterPro" id="IPR020472">
    <property type="entry name" value="WD40_PAC1"/>
</dbReference>
<evidence type="ECO:0000256" key="4">
    <source>
        <dbReference type="ARBA" id="ARBA00022771"/>
    </source>
</evidence>
<dbReference type="PANTHER" id="PTHR44489">
    <property type="match status" value="1"/>
</dbReference>
<keyword evidence="1 6" id="KW-0853">WD repeat</keyword>
<keyword evidence="2 7" id="KW-0479">Metal-binding</keyword>
<dbReference type="Proteomes" id="UP001064489">
    <property type="component" value="Chromosome 2"/>
</dbReference>
<dbReference type="InterPro" id="IPR015943">
    <property type="entry name" value="WD40/YVTN_repeat-like_dom_sf"/>
</dbReference>
<dbReference type="SMART" id="SM00320">
    <property type="entry name" value="WD40"/>
    <property type="match status" value="6"/>
</dbReference>
<feature type="zinc finger region" description="C3H1-type" evidence="7">
    <location>
        <begin position="223"/>
        <end position="250"/>
    </location>
</feature>
<dbReference type="PROSITE" id="PS00678">
    <property type="entry name" value="WD_REPEATS_1"/>
    <property type="match status" value="1"/>
</dbReference>
<feature type="compositionally biased region" description="Polar residues" evidence="8">
    <location>
        <begin position="166"/>
        <end position="176"/>
    </location>
</feature>
<dbReference type="InterPro" id="IPR000571">
    <property type="entry name" value="Znf_CCCH"/>
</dbReference>
<dbReference type="InterPro" id="IPR044715">
    <property type="entry name" value="WDR86-like"/>
</dbReference>
<comment type="caution">
    <text evidence="10">The sequence shown here is derived from an EMBL/GenBank/DDBJ whole genome shotgun (WGS) entry which is preliminary data.</text>
</comment>
<sequence length="553" mass="59809">MDGMATVNDMWHKSGHFGALGRVSKKFWASNDDAAGCGGGGGGGGGGCGAGDDGGAEIEFLSMDVKAARRFEDNKWDRSVFNRLGARAGQAVNGNICHFYSVGRCNRKPCRFVHAEPSSPSINHKFSKQLHKEQPRKSPSYNIRKNVWVSAESEDQIRKTPKCNGPKNSLASSTGSGETGDKSCTLKTEKICEDKNTPKYNGTLNPLASSAGNGESGDKSSTQKTEKICEYWVSGECVKGDNCQFLHSWFRGDGFTLLAKLDGHKKPVSGIALPLGSNKLYSGSSDGIARLWNCHTGQCTSVINLGAEVGCLICEGPWVFIGMPNVIKAWNIESSAEFSIDGPAGQVYCMVVSDEMLFAGAQDGNILAWKGSSETQNPFQLTASLKGHIRPVTCIAVGGKRLYSGSMDNTIRVWDIETLQSVMTLDGHTDAVMSLLCWDQYLLSCSLDRTIKVWFATDEEGNLDVAYTHNEEHGVLQLHGLNDPDGKPVLLCACNDSSVHLYELPSFIERGRIFAKSEVRAIQIGPDSLFFTGDGTGMLSVWKLLARPSEEAS</sequence>
<dbReference type="PANTHER" id="PTHR44489:SF14">
    <property type="entry name" value="ZINC FINGER CCCH DOMAIN-CONTAINING PROTEIN 59-RELATED"/>
    <property type="match status" value="1"/>
</dbReference>
<evidence type="ECO:0000256" key="1">
    <source>
        <dbReference type="ARBA" id="ARBA00022574"/>
    </source>
</evidence>
<evidence type="ECO:0000256" key="5">
    <source>
        <dbReference type="ARBA" id="ARBA00022833"/>
    </source>
</evidence>
<name>A0AAD5NIN3_ACENE</name>
<dbReference type="PROSITE" id="PS50294">
    <property type="entry name" value="WD_REPEATS_REGION"/>
    <property type="match status" value="2"/>
</dbReference>
<dbReference type="AlphaFoldDB" id="A0AAD5NIN3"/>
<evidence type="ECO:0000313" key="10">
    <source>
        <dbReference type="EMBL" id="KAI9161019.1"/>
    </source>
</evidence>
<keyword evidence="5 7" id="KW-0862">Zinc</keyword>
<dbReference type="Pfam" id="PF00400">
    <property type="entry name" value="WD40"/>
    <property type="match status" value="1"/>
</dbReference>
<keyword evidence="4 7" id="KW-0863">Zinc-finger</keyword>
<dbReference type="EMBL" id="JAJSOW010000106">
    <property type="protein sequence ID" value="KAI9161019.1"/>
    <property type="molecule type" value="Genomic_DNA"/>
</dbReference>
<dbReference type="SUPFAM" id="SSF50978">
    <property type="entry name" value="WD40 repeat-like"/>
    <property type="match status" value="1"/>
</dbReference>
<evidence type="ECO:0000256" key="8">
    <source>
        <dbReference type="SAM" id="MobiDB-lite"/>
    </source>
</evidence>
<organism evidence="10 11">
    <name type="scientific">Acer negundo</name>
    <name type="common">Box elder</name>
    <dbReference type="NCBI Taxonomy" id="4023"/>
    <lineage>
        <taxon>Eukaryota</taxon>
        <taxon>Viridiplantae</taxon>
        <taxon>Streptophyta</taxon>
        <taxon>Embryophyta</taxon>
        <taxon>Tracheophyta</taxon>
        <taxon>Spermatophyta</taxon>
        <taxon>Magnoliopsida</taxon>
        <taxon>eudicotyledons</taxon>
        <taxon>Gunneridae</taxon>
        <taxon>Pentapetalae</taxon>
        <taxon>rosids</taxon>
        <taxon>malvids</taxon>
        <taxon>Sapindales</taxon>
        <taxon>Sapindaceae</taxon>
        <taxon>Hippocastanoideae</taxon>
        <taxon>Acereae</taxon>
        <taxon>Acer</taxon>
    </lineage>
</organism>
<protein>
    <recommendedName>
        <fullName evidence="9">C3H1-type domain-containing protein</fullName>
    </recommendedName>
</protein>
<reference evidence="10" key="2">
    <citation type="submission" date="2023-02" db="EMBL/GenBank/DDBJ databases">
        <authorList>
            <person name="Swenson N.G."/>
            <person name="Wegrzyn J.L."/>
            <person name="Mcevoy S.L."/>
        </authorList>
    </citation>
    <scope>NUCLEOTIDE SEQUENCE</scope>
    <source>
        <strain evidence="10">91603</strain>
        <tissue evidence="10">Leaf</tissue>
    </source>
</reference>
<keyword evidence="11" id="KW-1185">Reference proteome</keyword>
<dbReference type="Gene3D" id="3.30.1370.210">
    <property type="match status" value="1"/>
</dbReference>
<dbReference type="SUPFAM" id="SSF90229">
    <property type="entry name" value="CCCH zinc finger"/>
    <property type="match status" value="1"/>
</dbReference>
<evidence type="ECO:0000256" key="2">
    <source>
        <dbReference type="ARBA" id="ARBA00022723"/>
    </source>
</evidence>